<dbReference type="PANTHER" id="PTHR43236:SF1">
    <property type="entry name" value="BLL7220 PROTEIN"/>
    <property type="match status" value="1"/>
</dbReference>
<dbReference type="Proteomes" id="UP000003741">
    <property type="component" value="Unassembled WGS sequence"/>
</dbReference>
<reference evidence="2 3" key="1">
    <citation type="submission" date="2012-02" db="EMBL/GenBank/DDBJ databases">
        <title>The Genome Sequence of Bacteroides cellulosilyticus CL02T12C19.</title>
        <authorList>
            <consortium name="The Broad Institute Genome Sequencing Platform"/>
            <person name="Earl A."/>
            <person name="Ward D."/>
            <person name="Feldgarden M."/>
            <person name="Gevers D."/>
            <person name="Zitomersky N.L."/>
            <person name="Coyne M.J."/>
            <person name="Comstock L.E."/>
            <person name="Young S.K."/>
            <person name="Zeng Q."/>
            <person name="Gargeya S."/>
            <person name="Fitzgerald M."/>
            <person name="Haas B."/>
            <person name="Abouelleil A."/>
            <person name="Alvarado L."/>
            <person name="Arachchi H.M."/>
            <person name="Berlin A."/>
            <person name="Chapman S.B."/>
            <person name="Gearin G."/>
            <person name="Goldberg J."/>
            <person name="Griggs A."/>
            <person name="Gujja S."/>
            <person name="Hansen M."/>
            <person name="Heiman D."/>
            <person name="Howarth C."/>
            <person name="Larimer J."/>
            <person name="Lui A."/>
            <person name="MacDonald P.J.P."/>
            <person name="McCowen C."/>
            <person name="Montmayeur A."/>
            <person name="Murphy C."/>
            <person name="Neiman D."/>
            <person name="Pearson M."/>
            <person name="Priest M."/>
            <person name="Roberts A."/>
            <person name="Saif S."/>
            <person name="Shea T."/>
            <person name="Sisk P."/>
            <person name="Stolte C."/>
            <person name="Sykes S."/>
            <person name="Wortman J."/>
            <person name="Nusbaum C."/>
            <person name="Birren B."/>
        </authorList>
    </citation>
    <scope>NUCLEOTIDE SEQUENCE [LARGE SCALE GENOMIC DNA]</scope>
    <source>
        <strain evidence="2 3">CL02T12C19</strain>
    </source>
</reference>
<organism evidence="2 3">
    <name type="scientific">Bacteroides cellulosilyticus CL02T12C19</name>
    <dbReference type="NCBI Taxonomy" id="997874"/>
    <lineage>
        <taxon>Bacteria</taxon>
        <taxon>Pseudomonadati</taxon>
        <taxon>Bacteroidota</taxon>
        <taxon>Bacteroidia</taxon>
        <taxon>Bacteroidales</taxon>
        <taxon>Bacteroidaceae</taxon>
        <taxon>Bacteroides</taxon>
    </lineage>
</organism>
<keyword evidence="3" id="KW-1185">Reference proteome</keyword>
<dbReference type="HOGENOM" id="CLU_088575_1_0_10"/>
<evidence type="ECO:0000313" key="2">
    <source>
        <dbReference type="EMBL" id="EIY36636.1"/>
    </source>
</evidence>
<sequence length="227" mass="25686">MVVKFRQDAGLGGNEAINIKSLLLKLKVVSIFRPLSDDFCGMSLRDLSSHRFMLINSNQSKGRQHFTIAHELFHLFIEENPRPHKCMLGNGIKNPVEQQADMFASILLMPEDGILQLLSKNEIEKGEVSLASVLRIEHYYSVSRQALLNRLSDLSFINKTSKELLLKIQVAQSAREYGYDTSLYKPGNNNLIIGDFGEKARILFDAGKISEGHYIELLNKLDYDGNE</sequence>
<dbReference type="AlphaFoldDB" id="I9R2U2"/>
<name>I9R2U2_9BACE</name>
<accession>I9R2U2</accession>
<evidence type="ECO:0000259" key="1">
    <source>
        <dbReference type="Pfam" id="PF06114"/>
    </source>
</evidence>
<dbReference type="PATRIC" id="fig|997874.3.peg.881"/>
<dbReference type="PANTHER" id="PTHR43236">
    <property type="entry name" value="ANTITOXIN HIGA1"/>
    <property type="match status" value="1"/>
</dbReference>
<dbReference type="EMBL" id="AGXG01000019">
    <property type="protein sequence ID" value="EIY36636.1"/>
    <property type="molecule type" value="Genomic_DNA"/>
</dbReference>
<evidence type="ECO:0000313" key="3">
    <source>
        <dbReference type="Proteomes" id="UP000003741"/>
    </source>
</evidence>
<dbReference type="InterPro" id="IPR052345">
    <property type="entry name" value="Rad_response_metalloprotease"/>
</dbReference>
<protein>
    <recommendedName>
        <fullName evidence="1">IrrE N-terminal-like domain-containing protein</fullName>
    </recommendedName>
</protein>
<feature type="domain" description="IrrE N-terminal-like" evidence="1">
    <location>
        <begin position="47"/>
        <end position="152"/>
    </location>
</feature>
<dbReference type="Gene3D" id="1.10.10.2910">
    <property type="match status" value="1"/>
</dbReference>
<comment type="caution">
    <text evidence="2">The sequence shown here is derived from an EMBL/GenBank/DDBJ whole genome shotgun (WGS) entry which is preliminary data.</text>
</comment>
<gene>
    <name evidence="2" type="ORF">HMPREF1062_00875</name>
</gene>
<dbReference type="InterPro" id="IPR010359">
    <property type="entry name" value="IrrE_HExxH"/>
</dbReference>
<dbReference type="Pfam" id="PF06114">
    <property type="entry name" value="Peptidase_M78"/>
    <property type="match status" value="1"/>
</dbReference>
<proteinExistence type="predicted"/>